<dbReference type="GO" id="GO:0033281">
    <property type="term" value="C:TAT protein transport complex"/>
    <property type="evidence" value="ECO:0007669"/>
    <property type="project" value="UniProtKB-UniRule"/>
</dbReference>
<keyword evidence="5 9" id="KW-0653">Protein transport</keyword>
<dbReference type="NCBIfam" id="TIGR01410">
    <property type="entry name" value="tatB"/>
    <property type="match status" value="1"/>
</dbReference>
<evidence type="ECO:0000256" key="9">
    <source>
        <dbReference type="HAMAP-Rule" id="MF_00237"/>
    </source>
</evidence>
<evidence type="ECO:0000256" key="4">
    <source>
        <dbReference type="ARBA" id="ARBA00022692"/>
    </source>
</evidence>
<dbReference type="Pfam" id="PF02416">
    <property type="entry name" value="TatA_B_E"/>
    <property type="match status" value="1"/>
</dbReference>
<dbReference type="Gene3D" id="1.20.5.3310">
    <property type="match status" value="1"/>
</dbReference>
<evidence type="ECO:0000256" key="8">
    <source>
        <dbReference type="ARBA" id="ARBA00023136"/>
    </source>
</evidence>
<keyword evidence="2 9" id="KW-0813">Transport</keyword>
<keyword evidence="8 9" id="KW-0472">Membrane</keyword>
<evidence type="ECO:0000256" key="5">
    <source>
        <dbReference type="ARBA" id="ARBA00022927"/>
    </source>
</evidence>
<evidence type="ECO:0000256" key="2">
    <source>
        <dbReference type="ARBA" id="ARBA00022448"/>
    </source>
</evidence>
<evidence type="ECO:0000313" key="13">
    <source>
        <dbReference type="Proteomes" id="UP000886842"/>
    </source>
</evidence>
<dbReference type="InterPro" id="IPR003369">
    <property type="entry name" value="TatA/B/E"/>
</dbReference>
<dbReference type="InterPro" id="IPR018448">
    <property type="entry name" value="TatB"/>
</dbReference>
<accession>A0A9D1KMB2</accession>
<organism evidence="12 13">
    <name type="scientific">Candidatus Avipropionibacterium avicola</name>
    <dbReference type="NCBI Taxonomy" id="2840701"/>
    <lineage>
        <taxon>Bacteria</taxon>
        <taxon>Bacillati</taxon>
        <taxon>Actinomycetota</taxon>
        <taxon>Actinomycetes</taxon>
        <taxon>Propionibacteriales</taxon>
        <taxon>Propionibacteriaceae</taxon>
        <taxon>Propionibacteriaceae incertae sedis</taxon>
        <taxon>Candidatus Avipropionibacterium</taxon>
    </lineage>
</organism>
<dbReference type="GO" id="GO:0043953">
    <property type="term" value="P:protein transport by the Tat complex"/>
    <property type="evidence" value="ECO:0007669"/>
    <property type="project" value="UniProtKB-UniRule"/>
</dbReference>
<reference evidence="12" key="1">
    <citation type="submission" date="2020-10" db="EMBL/GenBank/DDBJ databases">
        <authorList>
            <person name="Gilroy R."/>
        </authorList>
    </citation>
    <scope>NUCLEOTIDE SEQUENCE</scope>
    <source>
        <strain evidence="12">ChiGjej1B1-24693</strain>
    </source>
</reference>
<keyword evidence="6 9" id="KW-1133">Transmembrane helix</keyword>
<feature type="transmembrane region" description="Helical" evidence="11">
    <location>
        <begin position="6"/>
        <end position="22"/>
    </location>
</feature>
<comment type="subunit">
    <text evidence="9">The Tat system comprises two distinct complexes: a TatABC complex, containing multiple copies of TatA, TatB and TatC subunits, and a separate TatA complex, containing only TatA subunits. Substrates initially bind to the TatABC complex, which probably triggers association of the separate TatA complex to form the active translocon.</text>
</comment>
<proteinExistence type="inferred from homology"/>
<protein>
    <recommendedName>
        <fullName evidence="9">Sec-independent protein translocase protein TatB</fullName>
    </recommendedName>
</protein>
<feature type="region of interest" description="Disordered" evidence="10">
    <location>
        <begin position="102"/>
        <end position="136"/>
    </location>
</feature>
<evidence type="ECO:0000313" key="12">
    <source>
        <dbReference type="EMBL" id="HIT74582.1"/>
    </source>
</evidence>
<keyword evidence="4 9" id="KW-0812">Transmembrane</keyword>
<dbReference type="GO" id="GO:0008320">
    <property type="term" value="F:protein transmembrane transporter activity"/>
    <property type="evidence" value="ECO:0007669"/>
    <property type="project" value="UniProtKB-UniRule"/>
</dbReference>
<dbReference type="AlphaFoldDB" id="A0A9D1KMB2"/>
<name>A0A9D1KMB2_9ACTN</name>
<comment type="function">
    <text evidence="9">Part of the twin-arginine translocation (Tat) system that transports large folded proteins containing a characteristic twin-arginine motif in their signal peptide across membranes. Together with TatC, TatB is part of a receptor directly interacting with Tat signal peptides. TatB may form an oligomeric binding site that transiently accommodates folded Tat precursor proteins before their translocation.</text>
</comment>
<dbReference type="PANTHER" id="PTHR33162:SF1">
    <property type="entry name" value="SEC-INDEPENDENT PROTEIN TRANSLOCASE PROTEIN TATA, CHLOROPLASTIC"/>
    <property type="match status" value="1"/>
</dbReference>
<dbReference type="PANTHER" id="PTHR33162">
    <property type="entry name" value="SEC-INDEPENDENT PROTEIN TRANSLOCASE PROTEIN TATA, CHLOROPLASTIC"/>
    <property type="match status" value="1"/>
</dbReference>
<dbReference type="EMBL" id="DVLP01000090">
    <property type="protein sequence ID" value="HIT74582.1"/>
    <property type="molecule type" value="Genomic_DNA"/>
</dbReference>
<comment type="similarity">
    <text evidence="9">Belongs to the TatB family.</text>
</comment>
<dbReference type="NCBIfam" id="NF002377">
    <property type="entry name" value="PRK01371.1-4"/>
    <property type="match status" value="1"/>
</dbReference>
<evidence type="ECO:0000256" key="7">
    <source>
        <dbReference type="ARBA" id="ARBA00023010"/>
    </source>
</evidence>
<comment type="caution">
    <text evidence="12">The sequence shown here is derived from an EMBL/GenBank/DDBJ whole genome shotgun (WGS) entry which is preliminary data.</text>
</comment>
<gene>
    <name evidence="9 12" type="primary">tatB</name>
    <name evidence="12" type="ORF">IAA98_03265</name>
</gene>
<evidence type="ECO:0000256" key="1">
    <source>
        <dbReference type="ARBA" id="ARBA00004167"/>
    </source>
</evidence>
<reference evidence="12" key="2">
    <citation type="journal article" date="2021" name="PeerJ">
        <title>Extensive microbial diversity within the chicken gut microbiome revealed by metagenomics and culture.</title>
        <authorList>
            <person name="Gilroy R."/>
            <person name="Ravi A."/>
            <person name="Getino M."/>
            <person name="Pursley I."/>
            <person name="Horton D.L."/>
            <person name="Alikhan N.F."/>
            <person name="Baker D."/>
            <person name="Gharbi K."/>
            <person name="Hall N."/>
            <person name="Watson M."/>
            <person name="Adriaenssens E.M."/>
            <person name="Foster-Nyarko E."/>
            <person name="Jarju S."/>
            <person name="Secka A."/>
            <person name="Antonio M."/>
            <person name="Oren A."/>
            <person name="Chaudhuri R.R."/>
            <person name="La Ragione R."/>
            <person name="Hildebrand F."/>
            <person name="Pallen M.J."/>
        </authorList>
    </citation>
    <scope>NUCLEOTIDE SEQUENCE</scope>
    <source>
        <strain evidence="12">ChiGjej1B1-24693</strain>
    </source>
</reference>
<evidence type="ECO:0000256" key="6">
    <source>
        <dbReference type="ARBA" id="ARBA00022989"/>
    </source>
</evidence>
<sequence length="136" mass="14977">MPDVGLGEILVLAVIAIIVFGPERLPELARKAAHVLHYVRNLANQAQDQLKEELGPEFSNVDFKDLNPKQFIKKHLLDEVEPIVADVKSELKSGTDAIKDAGVEASKEFDMDSDSDEVERTADGELVHAPYDPEAT</sequence>
<evidence type="ECO:0000256" key="3">
    <source>
        <dbReference type="ARBA" id="ARBA00022475"/>
    </source>
</evidence>
<dbReference type="HAMAP" id="MF_00237">
    <property type="entry name" value="TatB"/>
    <property type="match status" value="1"/>
</dbReference>
<keyword evidence="3 9" id="KW-1003">Cell membrane</keyword>
<evidence type="ECO:0000256" key="10">
    <source>
        <dbReference type="SAM" id="MobiDB-lite"/>
    </source>
</evidence>
<dbReference type="PRINTS" id="PR01506">
    <property type="entry name" value="TATBPROTEIN"/>
</dbReference>
<keyword evidence="7 9" id="KW-0811">Translocation</keyword>
<comment type="subcellular location">
    <subcellularLocation>
        <location evidence="9">Cell membrane</location>
        <topology evidence="9">Single-pass membrane protein</topology>
    </subcellularLocation>
    <subcellularLocation>
        <location evidence="1">Membrane</location>
        <topology evidence="1">Single-pass membrane protein</topology>
    </subcellularLocation>
</comment>
<dbReference type="Proteomes" id="UP000886842">
    <property type="component" value="Unassembled WGS sequence"/>
</dbReference>
<evidence type="ECO:0000256" key="11">
    <source>
        <dbReference type="SAM" id="Phobius"/>
    </source>
</evidence>